<protein>
    <recommendedName>
        <fullName evidence="2">Non-homologous end joining protein Ku</fullName>
    </recommendedName>
</protein>
<evidence type="ECO:0000313" key="5">
    <source>
        <dbReference type="EMBL" id="MDN3565922.1"/>
    </source>
</evidence>
<keyword evidence="1 2" id="KW-0238">DNA-binding</keyword>
<sequence>MAEHHQRPIWRGHLRLALVSCPIALTSVRQASAELHFHLINPKTGNRVRMVTLDAGTEKEVERSDLVKGYEFKKDTYVLLDDADFERAKIDTSSVLNIDKFVPAETIDPVYYDTSYFMLPDGEAGEDVYAVLREAIGRTGKVALSRLVIARRERSVAVMPLGRGLVVHTLVDPKELHDPEEAFAHLAGPKPDAAMVKLATQLVERQAARFDLADMTDRYEARLREVIEAKLRGEEEPEPAEEPARDNVIDLMAALKQSLGGDAPKAKAPAKKAAAKKPAAAKPRAAPKRRSA</sequence>
<dbReference type="InterPro" id="IPR009187">
    <property type="entry name" value="Prok_Ku"/>
</dbReference>
<accession>A0ABT8A806</accession>
<dbReference type="PIRSF" id="PIRSF006493">
    <property type="entry name" value="Prok_Ku"/>
    <property type="match status" value="1"/>
</dbReference>
<dbReference type="HAMAP" id="MF_01875">
    <property type="entry name" value="Prokaryotic_Ku"/>
    <property type="match status" value="1"/>
</dbReference>
<evidence type="ECO:0000256" key="1">
    <source>
        <dbReference type="ARBA" id="ARBA00023125"/>
    </source>
</evidence>
<comment type="caution">
    <text evidence="5">The sequence shown here is derived from an EMBL/GenBank/DDBJ whole genome shotgun (WGS) entry which is preliminary data.</text>
</comment>
<dbReference type="InterPro" id="IPR006164">
    <property type="entry name" value="DNA_bd_Ku70/Ku80"/>
</dbReference>
<dbReference type="InterPro" id="IPR016194">
    <property type="entry name" value="SPOC-like_C_dom_sf"/>
</dbReference>
<organism evidence="5 6">
    <name type="scientific">Paeniroseomonas aquatica</name>
    <dbReference type="NCBI Taxonomy" id="373043"/>
    <lineage>
        <taxon>Bacteria</taxon>
        <taxon>Pseudomonadati</taxon>
        <taxon>Pseudomonadota</taxon>
        <taxon>Alphaproteobacteria</taxon>
        <taxon>Acetobacterales</taxon>
        <taxon>Acetobacteraceae</taxon>
        <taxon>Paeniroseomonas</taxon>
    </lineage>
</organism>
<dbReference type="Proteomes" id="UP001529369">
    <property type="component" value="Unassembled WGS sequence"/>
</dbReference>
<dbReference type="SMART" id="SM00559">
    <property type="entry name" value="Ku78"/>
    <property type="match status" value="1"/>
</dbReference>
<keyword evidence="6" id="KW-1185">Reference proteome</keyword>
<dbReference type="PANTHER" id="PTHR41251">
    <property type="entry name" value="NON-HOMOLOGOUS END JOINING PROTEIN KU"/>
    <property type="match status" value="1"/>
</dbReference>
<dbReference type="Gene3D" id="2.40.290.10">
    <property type="match status" value="1"/>
</dbReference>
<dbReference type="NCBIfam" id="TIGR02772">
    <property type="entry name" value="Ku_bact"/>
    <property type="match status" value="1"/>
</dbReference>
<reference evidence="6" key="1">
    <citation type="journal article" date="2019" name="Int. J. Syst. Evol. Microbiol.">
        <title>The Global Catalogue of Microorganisms (GCM) 10K type strain sequencing project: providing services to taxonomists for standard genome sequencing and annotation.</title>
        <authorList>
            <consortium name="The Broad Institute Genomics Platform"/>
            <consortium name="The Broad Institute Genome Sequencing Center for Infectious Disease"/>
            <person name="Wu L."/>
            <person name="Ma J."/>
        </authorList>
    </citation>
    <scope>NUCLEOTIDE SEQUENCE [LARGE SCALE GENOMIC DNA]</scope>
    <source>
        <strain evidence="6">CECT 7131</strain>
    </source>
</reference>
<proteinExistence type="inferred from homology"/>
<comment type="similarity">
    <text evidence="2">Belongs to the prokaryotic Ku family.</text>
</comment>
<dbReference type="PANTHER" id="PTHR41251:SF1">
    <property type="entry name" value="NON-HOMOLOGOUS END JOINING PROTEIN KU"/>
    <property type="match status" value="1"/>
</dbReference>
<dbReference type="EMBL" id="JAUFPN010000153">
    <property type="protein sequence ID" value="MDN3565922.1"/>
    <property type="molecule type" value="Genomic_DNA"/>
</dbReference>
<dbReference type="SUPFAM" id="SSF100939">
    <property type="entry name" value="SPOC domain-like"/>
    <property type="match status" value="1"/>
</dbReference>
<keyword evidence="2" id="KW-0233">DNA recombination</keyword>
<dbReference type="Pfam" id="PF02735">
    <property type="entry name" value="Ku"/>
    <property type="match status" value="1"/>
</dbReference>
<dbReference type="RefSeq" id="WP_290317794.1">
    <property type="nucleotide sequence ID" value="NZ_JAUFPN010000153.1"/>
</dbReference>
<evidence type="ECO:0000256" key="2">
    <source>
        <dbReference type="HAMAP-Rule" id="MF_01875"/>
    </source>
</evidence>
<gene>
    <name evidence="2" type="primary">ku</name>
    <name evidence="5" type="ORF">QWZ14_16245</name>
</gene>
<evidence type="ECO:0000313" key="6">
    <source>
        <dbReference type="Proteomes" id="UP001529369"/>
    </source>
</evidence>
<keyword evidence="2" id="KW-0227">DNA damage</keyword>
<comment type="function">
    <text evidence="2">With LigD forms a non-homologous end joining (NHEJ) DNA repair enzyme, which repairs dsDNA breaks with reduced fidelity. Binds linear dsDNA with 5'- and 3'- overhangs but not closed circular dsDNA nor ssDNA. Recruits and stimulates the ligase activity of LigD.</text>
</comment>
<evidence type="ECO:0000259" key="4">
    <source>
        <dbReference type="SMART" id="SM00559"/>
    </source>
</evidence>
<evidence type="ECO:0000256" key="3">
    <source>
        <dbReference type="SAM" id="MobiDB-lite"/>
    </source>
</evidence>
<comment type="subunit">
    <text evidence="2">Homodimer. Interacts with LigD.</text>
</comment>
<name>A0ABT8A806_9PROT</name>
<feature type="domain" description="Ku" evidence="4">
    <location>
        <begin position="58"/>
        <end position="187"/>
    </location>
</feature>
<feature type="region of interest" description="Disordered" evidence="3">
    <location>
        <begin position="260"/>
        <end position="292"/>
    </location>
</feature>
<keyword evidence="2" id="KW-0234">DNA repair</keyword>